<sequence length="95" mass="10419">MLSNTQVQRQSNLYENSSLIDLLTSHLLPSKAPGVSPIICTISNPNPIRMLPLHYKCSSILSCREEVVYMEIAKLTPFDPTLQAPGGSAPSFAKF</sequence>
<organism evidence="1 2">
    <name type="scientific">Halteria grandinella</name>
    <dbReference type="NCBI Taxonomy" id="5974"/>
    <lineage>
        <taxon>Eukaryota</taxon>
        <taxon>Sar</taxon>
        <taxon>Alveolata</taxon>
        <taxon>Ciliophora</taxon>
        <taxon>Intramacronucleata</taxon>
        <taxon>Spirotrichea</taxon>
        <taxon>Stichotrichia</taxon>
        <taxon>Sporadotrichida</taxon>
        <taxon>Halteriidae</taxon>
        <taxon>Halteria</taxon>
    </lineage>
</organism>
<gene>
    <name evidence="1" type="ORF">FGO68_gene15023</name>
</gene>
<comment type="caution">
    <text evidence="1">The sequence shown here is derived from an EMBL/GenBank/DDBJ whole genome shotgun (WGS) entry which is preliminary data.</text>
</comment>
<reference evidence="1" key="1">
    <citation type="submission" date="2019-06" db="EMBL/GenBank/DDBJ databases">
        <authorList>
            <person name="Zheng W."/>
        </authorList>
    </citation>
    <scope>NUCLEOTIDE SEQUENCE</scope>
    <source>
        <strain evidence="1">QDHG01</strain>
    </source>
</reference>
<dbReference type="Proteomes" id="UP000785679">
    <property type="component" value="Unassembled WGS sequence"/>
</dbReference>
<proteinExistence type="predicted"/>
<evidence type="ECO:0000313" key="1">
    <source>
        <dbReference type="EMBL" id="TNV67658.1"/>
    </source>
</evidence>
<name>A0A8J8N941_HALGN</name>
<accession>A0A8J8N941</accession>
<evidence type="ECO:0000313" key="2">
    <source>
        <dbReference type="Proteomes" id="UP000785679"/>
    </source>
</evidence>
<keyword evidence="2" id="KW-1185">Reference proteome</keyword>
<dbReference type="AlphaFoldDB" id="A0A8J8N941"/>
<dbReference type="EMBL" id="RRYP01039950">
    <property type="protein sequence ID" value="TNV67658.1"/>
    <property type="molecule type" value="Genomic_DNA"/>
</dbReference>
<protein>
    <submittedName>
        <fullName evidence="1">Uncharacterized protein</fullName>
    </submittedName>
</protein>